<evidence type="ECO:0008006" key="4">
    <source>
        <dbReference type="Google" id="ProtNLM"/>
    </source>
</evidence>
<feature type="chain" id="PRO_5004576753" description="Attacin C-terminal domain-containing protein" evidence="1">
    <location>
        <begin position="20"/>
        <end position="94"/>
    </location>
</feature>
<keyword evidence="1" id="KW-0732">Signal</keyword>
<reference evidence="2" key="2">
    <citation type="submission" date="2015-06" db="UniProtKB">
        <authorList>
            <consortium name="EnsemblMetazoa"/>
        </authorList>
    </citation>
    <scope>IDENTIFICATION</scope>
</reference>
<accession>T1GA41</accession>
<evidence type="ECO:0000313" key="3">
    <source>
        <dbReference type="Proteomes" id="UP000015102"/>
    </source>
</evidence>
<feature type="signal peptide" evidence="1">
    <location>
        <begin position="1"/>
        <end position="19"/>
    </location>
</feature>
<proteinExistence type="predicted"/>
<name>T1GA41_MEGSC</name>
<keyword evidence="3" id="KW-1185">Reference proteome</keyword>
<dbReference type="HOGENOM" id="CLU_177234_0_0_1"/>
<dbReference type="Proteomes" id="UP000015102">
    <property type="component" value="Unassembled WGS sequence"/>
</dbReference>
<reference evidence="3" key="1">
    <citation type="submission" date="2013-02" db="EMBL/GenBank/DDBJ databases">
        <authorList>
            <person name="Hughes D."/>
        </authorList>
    </citation>
    <scope>NUCLEOTIDE SEQUENCE</scope>
    <source>
        <strain>Durham</strain>
        <strain evidence="3">NC isolate 2 -- Noor lab</strain>
    </source>
</reference>
<evidence type="ECO:0000313" key="2">
    <source>
        <dbReference type="EnsemblMetazoa" id="MESCA000086-PA"/>
    </source>
</evidence>
<dbReference type="EnsemblMetazoa" id="MESCA000086-RA">
    <property type="protein sequence ID" value="MESCA000086-PA"/>
    <property type="gene ID" value="MESCA000086"/>
</dbReference>
<dbReference type="OMA" id="MRALHIC"/>
<evidence type="ECO:0000256" key="1">
    <source>
        <dbReference type="SAM" id="SignalP"/>
    </source>
</evidence>
<organism evidence="2 3">
    <name type="scientific">Megaselia scalaris</name>
    <name type="common">Humpbacked fly</name>
    <name type="synonym">Phora scalaris</name>
    <dbReference type="NCBI Taxonomy" id="36166"/>
    <lineage>
        <taxon>Eukaryota</taxon>
        <taxon>Metazoa</taxon>
        <taxon>Ecdysozoa</taxon>
        <taxon>Arthropoda</taxon>
        <taxon>Hexapoda</taxon>
        <taxon>Insecta</taxon>
        <taxon>Pterygota</taxon>
        <taxon>Neoptera</taxon>
        <taxon>Endopterygota</taxon>
        <taxon>Diptera</taxon>
        <taxon>Brachycera</taxon>
        <taxon>Muscomorpha</taxon>
        <taxon>Platypezoidea</taxon>
        <taxon>Phoridae</taxon>
        <taxon>Megaseliini</taxon>
        <taxon>Megaselia</taxon>
    </lineage>
</organism>
<dbReference type="STRING" id="36166.T1GA41"/>
<dbReference type="AlphaFoldDB" id="T1GA41"/>
<dbReference type="EMBL" id="CAQQ02179318">
    <property type="status" value="NOT_ANNOTATED_CDS"/>
    <property type="molecule type" value="Genomic_DNA"/>
</dbReference>
<sequence>MCNLIRVIFLCFLISLISATPLRQRRQIDFNIQADHDDKVGTDLIVEAMAKLWRSKTGNTQIDGTAKVIHQAYTGAQGNTKYSGKLHISKLDFR</sequence>
<protein>
    <recommendedName>
        <fullName evidence="4">Attacin C-terminal domain-containing protein</fullName>
    </recommendedName>
</protein>